<name>A0ABP7XWG2_9ACTN</name>
<dbReference type="EMBL" id="BAABDO010000001">
    <property type="protein sequence ID" value="GAA4126714.1"/>
    <property type="molecule type" value="Genomic_DNA"/>
</dbReference>
<dbReference type="InterPro" id="IPR056798">
    <property type="entry name" value="ADH_Fe_C"/>
</dbReference>
<evidence type="ECO:0000313" key="3">
    <source>
        <dbReference type="Proteomes" id="UP001500266"/>
    </source>
</evidence>
<dbReference type="RefSeq" id="WP_345016166.1">
    <property type="nucleotide sequence ID" value="NZ_BAABDO010000001.1"/>
</dbReference>
<sequence>MLLASHMAGIGMGTTGLGICHGIGHPLGGRFDIAHGVALTMLLPHVLRFNLPVRLDRTAQAAFALGVGDTGKSTEWNADAAIDAVHRLAAEVGLTGRLGDHGVSEDDFDQLAEDALDDEVMANTPRRPTADQIRTILAAAS</sequence>
<evidence type="ECO:0000313" key="2">
    <source>
        <dbReference type="EMBL" id="GAA4126714.1"/>
    </source>
</evidence>
<protein>
    <recommendedName>
        <fullName evidence="1">Fe-containing alcohol dehydrogenase-like C-terminal domain-containing protein</fullName>
    </recommendedName>
</protein>
<evidence type="ECO:0000259" key="1">
    <source>
        <dbReference type="Pfam" id="PF25137"/>
    </source>
</evidence>
<accession>A0ABP7XWG2</accession>
<dbReference type="Gene3D" id="1.20.1090.10">
    <property type="entry name" value="Dehydroquinate synthase-like - alpha domain"/>
    <property type="match status" value="1"/>
</dbReference>
<dbReference type="Proteomes" id="UP001500266">
    <property type="component" value="Unassembled WGS sequence"/>
</dbReference>
<dbReference type="PROSITE" id="PS00060">
    <property type="entry name" value="ADH_IRON_2"/>
    <property type="match status" value="1"/>
</dbReference>
<dbReference type="InterPro" id="IPR039697">
    <property type="entry name" value="Alcohol_dehydrogenase_Fe"/>
</dbReference>
<dbReference type="Pfam" id="PF25137">
    <property type="entry name" value="ADH_Fe_C"/>
    <property type="match status" value="1"/>
</dbReference>
<keyword evidence="3" id="KW-1185">Reference proteome</keyword>
<feature type="domain" description="Fe-containing alcohol dehydrogenase-like C-terminal" evidence="1">
    <location>
        <begin position="1"/>
        <end position="140"/>
    </location>
</feature>
<gene>
    <name evidence="2" type="ORF">GCM10022416_00600</name>
</gene>
<comment type="caution">
    <text evidence="2">The sequence shown here is derived from an EMBL/GenBank/DDBJ whole genome shotgun (WGS) entry which is preliminary data.</text>
</comment>
<dbReference type="InterPro" id="IPR018211">
    <property type="entry name" value="ADH_Fe_CS"/>
</dbReference>
<proteinExistence type="predicted"/>
<dbReference type="PANTHER" id="PTHR11496:SF102">
    <property type="entry name" value="ALCOHOL DEHYDROGENASE 4"/>
    <property type="match status" value="1"/>
</dbReference>
<dbReference type="PANTHER" id="PTHR11496">
    <property type="entry name" value="ALCOHOL DEHYDROGENASE"/>
    <property type="match status" value="1"/>
</dbReference>
<organism evidence="2 3">
    <name type="scientific">Actinomadura keratinilytica</name>
    <dbReference type="NCBI Taxonomy" id="547461"/>
    <lineage>
        <taxon>Bacteria</taxon>
        <taxon>Bacillati</taxon>
        <taxon>Actinomycetota</taxon>
        <taxon>Actinomycetes</taxon>
        <taxon>Streptosporangiales</taxon>
        <taxon>Thermomonosporaceae</taxon>
        <taxon>Actinomadura</taxon>
    </lineage>
</organism>
<dbReference type="SUPFAM" id="SSF56796">
    <property type="entry name" value="Dehydroquinate synthase-like"/>
    <property type="match status" value="1"/>
</dbReference>
<reference evidence="3" key="1">
    <citation type="journal article" date="2019" name="Int. J. Syst. Evol. Microbiol.">
        <title>The Global Catalogue of Microorganisms (GCM) 10K type strain sequencing project: providing services to taxonomists for standard genome sequencing and annotation.</title>
        <authorList>
            <consortium name="The Broad Institute Genomics Platform"/>
            <consortium name="The Broad Institute Genome Sequencing Center for Infectious Disease"/>
            <person name="Wu L."/>
            <person name="Ma J."/>
        </authorList>
    </citation>
    <scope>NUCLEOTIDE SEQUENCE [LARGE SCALE GENOMIC DNA]</scope>
    <source>
        <strain evidence="3">JCM 17316</strain>
    </source>
</reference>